<evidence type="ECO:0008006" key="4">
    <source>
        <dbReference type="Google" id="ProtNLM"/>
    </source>
</evidence>
<protein>
    <recommendedName>
        <fullName evidence="4">Phage tail protein</fullName>
    </recommendedName>
</protein>
<reference evidence="3" key="1">
    <citation type="submission" date="2013-02" db="EMBL/GenBank/DDBJ databases">
        <title>The Genome Sequence of Acinetobacter sp. NIPH 236.</title>
        <authorList>
            <consortium name="The Broad Institute Genome Sequencing Platform"/>
            <consortium name="The Broad Institute Genome Sequencing Center for Infectious Disease"/>
            <person name="Cerqueira G."/>
            <person name="Feldgarden M."/>
            <person name="Courvalin P."/>
            <person name="Perichon B."/>
            <person name="Grillot-Courvalin C."/>
            <person name="Clermont D."/>
            <person name="Rocha E."/>
            <person name="Yoon E.-J."/>
            <person name="Nemec A."/>
            <person name="Walker B."/>
            <person name="Young S.K."/>
            <person name="Zeng Q."/>
            <person name="Gargeya S."/>
            <person name="Fitzgerald M."/>
            <person name="Haas B."/>
            <person name="Abouelleil A."/>
            <person name="Alvarado L."/>
            <person name="Arachchi H.M."/>
            <person name="Berlin A.M."/>
            <person name="Chapman S.B."/>
            <person name="Dewar J."/>
            <person name="Goldberg J."/>
            <person name="Griggs A."/>
            <person name="Gujja S."/>
            <person name="Hansen M."/>
            <person name="Howarth C."/>
            <person name="Imamovic A."/>
            <person name="Larimer J."/>
            <person name="McCowan C."/>
            <person name="Murphy C."/>
            <person name="Neiman D."/>
            <person name="Pearson M."/>
            <person name="Priest M."/>
            <person name="Roberts A."/>
            <person name="Saif S."/>
            <person name="Shea T."/>
            <person name="Sisk P."/>
            <person name="Sykes S."/>
            <person name="Wortman J."/>
            <person name="Nusbaum C."/>
            <person name="Birren B."/>
        </authorList>
    </citation>
    <scope>NUCLEOTIDE SEQUENCE [LARGE SCALE GENOMIC DNA]</scope>
    <source>
        <strain evidence="3">NIPH 236</strain>
    </source>
</reference>
<comment type="caution">
    <text evidence="2">The sequence shown here is derived from an EMBL/GenBank/DDBJ whole genome shotgun (WGS) entry which is preliminary data.</text>
</comment>
<dbReference type="EMBL" id="APOJ01000023">
    <property type="protein sequence ID" value="ENU27081.1"/>
    <property type="molecule type" value="Genomic_DNA"/>
</dbReference>
<sequence>MKTAAHINLSGDRPNRWGAVKGNLSDQTDLKEALQGKTGQEETTALAENLNQVQALAQTNELKIGTKADQIDLETTQVQIENNRLAILTKADIQALALLTQLVDTKADQAYVNQQIADLVGSAPEALNTVYELAAAIQNNQSIIDTLNLSVANRIRFDIATQALTELQKQNARTNIGAEKLGTAQELVSQITAQSLGAATAAQGSKADSALQSADVATVALTGLFSSLASQNKIFDVIFNTYALGSNAEISASDTLGQMLGKIQAQIKNIGNGSSGFNWVNADQISGLTLTAPVQHRSLKFAKKDGMLWICGCLYVSGTTQPSTKFFNISNAGYMVEQHLTNIFGAESQVAVCNANIYWSNPGNAPTNTNSLAMFYVLNTDLYLKLPVTFNSFGGWIAFNPTPIGRLVNP</sequence>
<organism evidence="2 3">
    <name type="scientific">Acinetobacter modestus</name>
    <dbReference type="NCBI Taxonomy" id="1776740"/>
    <lineage>
        <taxon>Bacteria</taxon>
        <taxon>Pseudomonadati</taxon>
        <taxon>Pseudomonadota</taxon>
        <taxon>Gammaproteobacteria</taxon>
        <taxon>Moraxellales</taxon>
        <taxon>Moraxellaceae</taxon>
        <taxon>Acinetobacter</taxon>
    </lineage>
</organism>
<evidence type="ECO:0000313" key="2">
    <source>
        <dbReference type="EMBL" id="ENU27081.1"/>
    </source>
</evidence>
<dbReference type="Proteomes" id="UP000013190">
    <property type="component" value="Unassembled WGS sequence"/>
</dbReference>
<gene>
    <name evidence="2" type="ORF">F992_01686</name>
</gene>
<keyword evidence="3" id="KW-1185">Reference proteome</keyword>
<evidence type="ECO:0000256" key="1">
    <source>
        <dbReference type="SAM" id="MobiDB-lite"/>
    </source>
</evidence>
<dbReference type="GeneID" id="92836939"/>
<feature type="region of interest" description="Disordered" evidence="1">
    <location>
        <begin position="1"/>
        <end position="22"/>
    </location>
</feature>
<dbReference type="RefSeq" id="WP_004661731.1">
    <property type="nucleotide sequence ID" value="NZ_BMDV01000002.1"/>
</dbReference>
<evidence type="ECO:0000313" key="3">
    <source>
        <dbReference type="Proteomes" id="UP000013190"/>
    </source>
</evidence>
<name>A0ABP2TXQ4_9GAMM</name>
<reference evidence="2 3" key="2">
    <citation type="journal article" date="2016" name="Int. J. Syst. Evol. Microbiol.">
        <title>Taxonomy of haemolytic and/or proteolytic strains of the genus Acinetobacter with the proposal of Acinetobacter courvalinii sp. nov. (genomic species 14 sensu Bouvet &amp; Jeanjean), Acinetobacter dispersus sp. nov. (genomic species 17), Acinetobacter modestus sp. nov., Acinetobacter proteolyticus sp. nov. and Acinetobacter vivianii sp. nov.</title>
        <authorList>
            <person name="Nemec A."/>
            <person name="Radolfova-Krizova L."/>
            <person name="Maixnerova M."/>
            <person name="Vrestiakova E."/>
            <person name="Jezek P."/>
            <person name="Sedo O."/>
        </authorList>
    </citation>
    <scope>NUCLEOTIDE SEQUENCE [LARGE SCALE GENOMIC DNA]</scope>
    <source>
        <strain evidence="2 3">NIPH 236</strain>
    </source>
</reference>
<proteinExistence type="predicted"/>
<accession>A0ABP2TXQ4</accession>